<dbReference type="Proteomes" id="UP000299102">
    <property type="component" value="Unassembled WGS sequence"/>
</dbReference>
<accession>A0A4C1ZZ00</accession>
<evidence type="ECO:0000313" key="1">
    <source>
        <dbReference type="EMBL" id="GBP91885.1"/>
    </source>
</evidence>
<sequence>MELINGTRSRIDSRDPESSKSRKAIKLVIDHGTKIRIEVITGIGKSTLGNFRIGTFLNEQVIPEAILRAFVGSPIVLGDAARRAGRSTPLKSILTLPEGVGPRYLHDVPCRSAIADDRCRRFDEGVRLLIVVSFCHRRENIGYITEVKNSPINDRDHDRTHNLLTNRTRYLPVRRQLTHLSGYRCSINKWTGYNKKKHSLRIHESASLPDALVSGPELGPERIVIVEVRSIDHIQLIVFSEASKERFDLNWLKK</sequence>
<comment type="caution">
    <text evidence="1">The sequence shown here is derived from an EMBL/GenBank/DDBJ whole genome shotgun (WGS) entry which is preliminary data.</text>
</comment>
<organism evidence="1 2">
    <name type="scientific">Eumeta variegata</name>
    <name type="common">Bagworm moth</name>
    <name type="synonym">Eumeta japonica</name>
    <dbReference type="NCBI Taxonomy" id="151549"/>
    <lineage>
        <taxon>Eukaryota</taxon>
        <taxon>Metazoa</taxon>
        <taxon>Ecdysozoa</taxon>
        <taxon>Arthropoda</taxon>
        <taxon>Hexapoda</taxon>
        <taxon>Insecta</taxon>
        <taxon>Pterygota</taxon>
        <taxon>Neoptera</taxon>
        <taxon>Endopterygota</taxon>
        <taxon>Lepidoptera</taxon>
        <taxon>Glossata</taxon>
        <taxon>Ditrysia</taxon>
        <taxon>Tineoidea</taxon>
        <taxon>Psychidae</taxon>
        <taxon>Oiketicinae</taxon>
        <taxon>Eumeta</taxon>
    </lineage>
</organism>
<name>A0A4C1ZZ00_EUMVA</name>
<dbReference type="EMBL" id="BGZK01002220">
    <property type="protein sequence ID" value="GBP91885.1"/>
    <property type="molecule type" value="Genomic_DNA"/>
</dbReference>
<evidence type="ECO:0000313" key="2">
    <source>
        <dbReference type="Proteomes" id="UP000299102"/>
    </source>
</evidence>
<protein>
    <submittedName>
        <fullName evidence="1">Uncharacterized protein</fullName>
    </submittedName>
</protein>
<dbReference type="AlphaFoldDB" id="A0A4C1ZZ00"/>
<proteinExistence type="predicted"/>
<gene>
    <name evidence="1" type="ORF">EVAR_101009_1</name>
</gene>
<keyword evidence="2" id="KW-1185">Reference proteome</keyword>
<reference evidence="1 2" key="1">
    <citation type="journal article" date="2019" name="Commun. Biol.">
        <title>The bagworm genome reveals a unique fibroin gene that provides high tensile strength.</title>
        <authorList>
            <person name="Kono N."/>
            <person name="Nakamura H."/>
            <person name="Ohtoshi R."/>
            <person name="Tomita M."/>
            <person name="Numata K."/>
            <person name="Arakawa K."/>
        </authorList>
    </citation>
    <scope>NUCLEOTIDE SEQUENCE [LARGE SCALE GENOMIC DNA]</scope>
</reference>